<reference evidence="2 3" key="1">
    <citation type="submission" date="2016-04" db="EMBL/GenBank/DDBJ databases">
        <title>The genome of Intoshia linei affirms orthonectids as highly simplified spiralians.</title>
        <authorList>
            <person name="Mikhailov K.V."/>
            <person name="Slusarev G.S."/>
            <person name="Nikitin M.A."/>
            <person name="Logacheva M.D."/>
            <person name="Penin A."/>
            <person name="Aleoshin V."/>
            <person name="Panchin Y.V."/>
        </authorList>
    </citation>
    <scope>NUCLEOTIDE SEQUENCE [LARGE SCALE GENOMIC DNA]</scope>
    <source>
        <strain evidence="2">Intl2013</strain>
        <tissue evidence="2">Whole animal</tissue>
    </source>
</reference>
<dbReference type="EMBL" id="LWCA01000553">
    <property type="protein sequence ID" value="OAF67890.1"/>
    <property type="molecule type" value="Genomic_DNA"/>
</dbReference>
<name>A0A177B1A2_9BILA</name>
<evidence type="ECO:0000256" key="1">
    <source>
        <dbReference type="SAM" id="MobiDB-lite"/>
    </source>
</evidence>
<accession>A0A177B1A2</accession>
<proteinExistence type="predicted"/>
<feature type="region of interest" description="Disordered" evidence="1">
    <location>
        <begin position="215"/>
        <end position="236"/>
    </location>
</feature>
<evidence type="ECO:0000313" key="2">
    <source>
        <dbReference type="EMBL" id="OAF67890.1"/>
    </source>
</evidence>
<organism evidence="2 3">
    <name type="scientific">Intoshia linei</name>
    <dbReference type="NCBI Taxonomy" id="1819745"/>
    <lineage>
        <taxon>Eukaryota</taxon>
        <taxon>Metazoa</taxon>
        <taxon>Spiralia</taxon>
        <taxon>Lophotrochozoa</taxon>
        <taxon>Mesozoa</taxon>
        <taxon>Orthonectida</taxon>
        <taxon>Rhopaluridae</taxon>
        <taxon>Intoshia</taxon>
    </lineage>
</organism>
<dbReference type="AlphaFoldDB" id="A0A177B1A2"/>
<sequence length="323" mass="37798">MHSNNLNIYFPSLERNRIVFDSSLAEKSNINRNFDKSLNSISNFNRSDNRPLHKAGIQERIAKLKQSSITIQNPISKTHDSKLVHHHTSVPTNNDSIAVFNVNNDLKSSSFTKERLDKHINEPTQNIESDYLNRMKGYENKPIQPVDKEKNINVNSDIKKKEKCDIKPLENYNEYRAQIPHKRKPKTIFNHDMQPDNSFPKWDNVESKEIKPDVYISSKSPVKPKHTDKSEKSLKKHSIPEEMFTIATNVAKDITKNYVSKVKFDEYVVDTNSKFEKLYTAYKEKINSITKEMDEETKKRKIMEVSLKRIYNLALENNWNLEK</sequence>
<dbReference type="Proteomes" id="UP000078046">
    <property type="component" value="Unassembled WGS sequence"/>
</dbReference>
<protein>
    <submittedName>
        <fullName evidence="2">Uncharacterized protein</fullName>
    </submittedName>
</protein>
<evidence type="ECO:0000313" key="3">
    <source>
        <dbReference type="Proteomes" id="UP000078046"/>
    </source>
</evidence>
<keyword evidence="3" id="KW-1185">Reference proteome</keyword>
<gene>
    <name evidence="2" type="ORF">A3Q56_04369</name>
</gene>
<comment type="caution">
    <text evidence="2">The sequence shown here is derived from an EMBL/GenBank/DDBJ whole genome shotgun (WGS) entry which is preliminary data.</text>
</comment>